<reference evidence="1 2" key="1">
    <citation type="journal article" date="2018" name="PLoS Genet.">
        <title>Population sequencing reveals clonal diversity and ancestral inbreeding in the grapevine cultivar Chardonnay.</title>
        <authorList>
            <person name="Roach M.J."/>
            <person name="Johnson D.L."/>
            <person name="Bohlmann J."/>
            <person name="van Vuuren H.J."/>
            <person name="Jones S.J."/>
            <person name="Pretorius I.S."/>
            <person name="Schmidt S.A."/>
            <person name="Borneman A.R."/>
        </authorList>
    </citation>
    <scope>NUCLEOTIDE SEQUENCE [LARGE SCALE GENOMIC DNA]</scope>
    <source>
        <strain evidence="2">cv. Chardonnay</strain>
        <tissue evidence="1">Leaf</tissue>
    </source>
</reference>
<dbReference type="PANTHER" id="PTHR34222">
    <property type="entry name" value="GAG_PRE-INTEGRS DOMAIN-CONTAINING PROTEIN"/>
    <property type="match status" value="1"/>
</dbReference>
<name>A0A438JF60_VITVI</name>
<comment type="caution">
    <text evidence="1">The sequence shown here is derived from an EMBL/GenBank/DDBJ whole genome shotgun (WGS) entry which is preliminary data.</text>
</comment>
<dbReference type="PANTHER" id="PTHR34222:SF40">
    <property type="match status" value="1"/>
</dbReference>
<proteinExistence type="predicted"/>
<protein>
    <submittedName>
        <fullName evidence="1">Uncharacterized protein</fullName>
    </submittedName>
</protein>
<evidence type="ECO:0000313" key="1">
    <source>
        <dbReference type="EMBL" id="RVX07585.1"/>
    </source>
</evidence>
<evidence type="ECO:0000313" key="2">
    <source>
        <dbReference type="Proteomes" id="UP000288805"/>
    </source>
</evidence>
<sequence length="132" mass="15465">MVESSWIFKFLAGLNVEFDEVWGRIIGWKPLTSLGEVFSKVRCEESQRNVMLGKKLFGPVEKLALLGTAVATSHNPNNQRRPYDKLRVWCDHCNKSRHTRETCWKLHGKPTYWKPVEWKTNKQGFELGDDDW</sequence>
<gene>
    <name evidence="1" type="ORF">CK203_025234</name>
</gene>
<accession>A0A438JF60</accession>
<dbReference type="EMBL" id="QGNW01000045">
    <property type="protein sequence ID" value="RVX07585.1"/>
    <property type="molecule type" value="Genomic_DNA"/>
</dbReference>
<dbReference type="AlphaFoldDB" id="A0A438JF60"/>
<organism evidence="1 2">
    <name type="scientific">Vitis vinifera</name>
    <name type="common">Grape</name>
    <dbReference type="NCBI Taxonomy" id="29760"/>
    <lineage>
        <taxon>Eukaryota</taxon>
        <taxon>Viridiplantae</taxon>
        <taxon>Streptophyta</taxon>
        <taxon>Embryophyta</taxon>
        <taxon>Tracheophyta</taxon>
        <taxon>Spermatophyta</taxon>
        <taxon>Magnoliopsida</taxon>
        <taxon>eudicotyledons</taxon>
        <taxon>Gunneridae</taxon>
        <taxon>Pentapetalae</taxon>
        <taxon>rosids</taxon>
        <taxon>Vitales</taxon>
        <taxon>Vitaceae</taxon>
        <taxon>Viteae</taxon>
        <taxon>Vitis</taxon>
    </lineage>
</organism>
<dbReference type="Proteomes" id="UP000288805">
    <property type="component" value="Unassembled WGS sequence"/>
</dbReference>